<feature type="transmembrane region" description="Helical" evidence="1">
    <location>
        <begin position="160"/>
        <end position="181"/>
    </location>
</feature>
<accession>A0A812F2E5</accession>
<dbReference type="RefSeq" id="WP_205097964.1">
    <property type="nucleotide sequence ID" value="NZ_CAJNAQ010000002.1"/>
</dbReference>
<feature type="transmembrane region" description="Helical" evidence="1">
    <location>
        <begin position="241"/>
        <end position="263"/>
    </location>
</feature>
<reference evidence="2" key="1">
    <citation type="submission" date="2021-02" db="EMBL/GenBank/DDBJ databases">
        <authorList>
            <person name="Han P."/>
        </authorList>
    </citation>
    <scope>NUCLEOTIDE SEQUENCE</scope>
    <source>
        <strain evidence="2">Candidatus Nitrosotenuis uzonensis 5A</strain>
    </source>
</reference>
<keyword evidence="1" id="KW-0472">Membrane</keyword>
<comment type="caution">
    <text evidence="2">The sequence shown here is derived from an EMBL/GenBank/DDBJ whole genome shotgun (WGS) entry which is preliminary data.</text>
</comment>
<feature type="transmembrane region" description="Helical" evidence="1">
    <location>
        <begin position="275"/>
        <end position="298"/>
    </location>
</feature>
<keyword evidence="1" id="KW-0812">Transmembrane</keyword>
<feature type="transmembrane region" description="Helical" evidence="1">
    <location>
        <begin position="351"/>
        <end position="369"/>
    </location>
</feature>
<dbReference type="EMBL" id="CAJNAQ010000002">
    <property type="protein sequence ID" value="CAE6487117.1"/>
    <property type="molecule type" value="Genomic_DNA"/>
</dbReference>
<evidence type="ECO:0000313" key="2">
    <source>
        <dbReference type="EMBL" id="CAE6487117.1"/>
    </source>
</evidence>
<name>A0A812F2E5_9ARCH</name>
<feature type="transmembrane region" description="Helical" evidence="1">
    <location>
        <begin position="375"/>
        <end position="393"/>
    </location>
</feature>
<feature type="transmembrane region" description="Helical" evidence="1">
    <location>
        <begin position="205"/>
        <end position="229"/>
    </location>
</feature>
<keyword evidence="1" id="KW-1133">Transmembrane helix</keyword>
<proteinExistence type="predicted"/>
<dbReference type="Proteomes" id="UP000655759">
    <property type="component" value="Unassembled WGS sequence"/>
</dbReference>
<evidence type="ECO:0000313" key="3">
    <source>
        <dbReference type="Proteomes" id="UP000655759"/>
    </source>
</evidence>
<protein>
    <recommendedName>
        <fullName evidence="4">Glycosyltransferase RgtA/B/C/D-like domain-containing protein</fullName>
    </recommendedName>
</protein>
<sequence>MLNYSSAVSWSVFLFSITIVIISLISVAFPALLVMDSQNTKVGLPDPFETGVLFPALITANIIIFSLTFLYFIKKLPNIIVRAIDFVFAFELSKKVTLVSTVTILIIYISISAPELGSEDRWLDYPGIKDKVENWTITDFGTTVDAHINYLFLKLSMMIFGSYNLIPFLSSIGVIITTFFITKQISGKRFAGVVSMVIVLQSQLFLLYDSSATYASFWVVLYLFSLYLISKRIAIASVAPYILSIFAKALTVLFLPMSIFYVYRAEIAKMNKTYTILAYAIIAIGGIVASAAMGINLAGTPVEFTSLGFWQGFASFAFQLRFDALVIIFLLPLIVGLFMVSRKGIKQADSIMVLIAGMLLSAPLLTGFTDQTNQPYRFLPLVVFFAMGVGVLLSKRQT</sequence>
<evidence type="ECO:0008006" key="4">
    <source>
        <dbReference type="Google" id="ProtNLM"/>
    </source>
</evidence>
<organism evidence="2 3">
    <name type="scientific">Candidatus Nitrosotenuis uzonensis</name>
    <dbReference type="NCBI Taxonomy" id="1407055"/>
    <lineage>
        <taxon>Archaea</taxon>
        <taxon>Nitrososphaerota</taxon>
        <taxon>Candidatus Nitrosotenuis</taxon>
    </lineage>
</organism>
<feature type="transmembrane region" description="Helical" evidence="1">
    <location>
        <begin position="318"/>
        <end position="339"/>
    </location>
</feature>
<feature type="transmembrane region" description="Helical" evidence="1">
    <location>
        <begin position="12"/>
        <end position="32"/>
    </location>
</feature>
<dbReference type="AlphaFoldDB" id="A0A812F2E5"/>
<feature type="transmembrane region" description="Helical" evidence="1">
    <location>
        <begin position="96"/>
        <end position="113"/>
    </location>
</feature>
<evidence type="ECO:0000256" key="1">
    <source>
        <dbReference type="SAM" id="Phobius"/>
    </source>
</evidence>
<gene>
    <name evidence="2" type="ORF">NUZ5A_20263</name>
</gene>
<feature type="transmembrane region" description="Helical" evidence="1">
    <location>
        <begin position="52"/>
        <end position="73"/>
    </location>
</feature>